<evidence type="ECO:0000313" key="4">
    <source>
        <dbReference type="Proteomes" id="UP000277108"/>
    </source>
</evidence>
<dbReference type="NCBIfam" id="TIGR01891">
    <property type="entry name" value="amidohydrolases"/>
    <property type="match status" value="1"/>
</dbReference>
<accession>A0A3N5BGM9</accession>
<dbReference type="PANTHER" id="PTHR30575:SF0">
    <property type="entry name" value="XAA-ARG DIPEPTIDASE"/>
    <property type="match status" value="1"/>
</dbReference>
<comment type="caution">
    <text evidence="3">The sequence shown here is derived from an EMBL/GenBank/DDBJ whole genome shotgun (WGS) entry which is preliminary data.</text>
</comment>
<dbReference type="RefSeq" id="WP_123808020.1">
    <property type="nucleotide sequence ID" value="NZ_RKRK01000003.1"/>
</dbReference>
<feature type="domain" description="Peptidase M20 dimerisation" evidence="2">
    <location>
        <begin position="171"/>
        <end position="262"/>
    </location>
</feature>
<dbReference type="InterPro" id="IPR017144">
    <property type="entry name" value="Xaa-Arg_dipeptidase"/>
</dbReference>
<dbReference type="SUPFAM" id="SSF53187">
    <property type="entry name" value="Zn-dependent exopeptidases"/>
    <property type="match status" value="1"/>
</dbReference>
<keyword evidence="3" id="KW-0378">Hydrolase</keyword>
<dbReference type="InterPro" id="IPR011650">
    <property type="entry name" value="Peptidase_M20_dimer"/>
</dbReference>
<dbReference type="Gene3D" id="3.30.70.360">
    <property type="match status" value="1"/>
</dbReference>
<evidence type="ECO:0000256" key="1">
    <source>
        <dbReference type="PIRNR" id="PIRNR037226"/>
    </source>
</evidence>
<name>A0A3N5BGM9_9BACL</name>
<reference evidence="3 4" key="1">
    <citation type="submission" date="2018-11" db="EMBL/GenBank/DDBJ databases">
        <title>Genomic Encyclopedia of Type Strains, Phase IV (KMG-IV): sequencing the most valuable type-strain genomes for metagenomic binning, comparative biology and taxonomic classification.</title>
        <authorList>
            <person name="Goeker M."/>
        </authorList>
    </citation>
    <scope>NUCLEOTIDE SEQUENCE [LARGE SCALE GENOMIC DNA]</scope>
    <source>
        <strain evidence="3 4">DSM 29158</strain>
    </source>
</reference>
<dbReference type="Pfam" id="PF07687">
    <property type="entry name" value="M20_dimer"/>
    <property type="match status" value="1"/>
</dbReference>
<dbReference type="SUPFAM" id="SSF55031">
    <property type="entry name" value="Bacterial exopeptidase dimerisation domain"/>
    <property type="match status" value="1"/>
</dbReference>
<dbReference type="EMBL" id="RKRK01000003">
    <property type="protein sequence ID" value="RPF56693.1"/>
    <property type="molecule type" value="Genomic_DNA"/>
</dbReference>
<evidence type="ECO:0000259" key="2">
    <source>
        <dbReference type="Pfam" id="PF07687"/>
    </source>
</evidence>
<evidence type="ECO:0000313" key="3">
    <source>
        <dbReference type="EMBL" id="RPF56693.1"/>
    </source>
</evidence>
<keyword evidence="4" id="KW-1185">Reference proteome</keyword>
<dbReference type="CDD" id="cd03887">
    <property type="entry name" value="M20_Acy1L2"/>
    <property type="match status" value="1"/>
</dbReference>
<protein>
    <recommendedName>
        <fullName evidence="1">Peptidase M20 domain-containing protein 2</fullName>
    </recommendedName>
</protein>
<dbReference type="AlphaFoldDB" id="A0A3N5BGM9"/>
<dbReference type="GO" id="GO:0016805">
    <property type="term" value="F:dipeptidase activity"/>
    <property type="evidence" value="ECO:0007669"/>
    <property type="project" value="InterPro"/>
</dbReference>
<organism evidence="3 4">
    <name type="scientific">Abyssicoccus albus</name>
    <dbReference type="NCBI Taxonomy" id="1817405"/>
    <lineage>
        <taxon>Bacteria</taxon>
        <taxon>Bacillati</taxon>
        <taxon>Bacillota</taxon>
        <taxon>Bacilli</taxon>
        <taxon>Bacillales</taxon>
        <taxon>Abyssicoccaceae</taxon>
    </lineage>
</organism>
<dbReference type="Gene3D" id="3.40.630.10">
    <property type="entry name" value="Zn peptidases"/>
    <property type="match status" value="1"/>
</dbReference>
<gene>
    <name evidence="3" type="ORF">EDD62_1349</name>
</gene>
<comment type="similarity">
    <text evidence="1">Belongs to the peptidase M20A family.</text>
</comment>
<sequence length="396" mass="43158">MTHTTDFIETHRDEFIRYSHDIHAHPEIGNEEYYASDVLTTILKSHDFTVERNISGYETGFIASYKSDKDGPTIGYLAEYDALPGLGHACGHNIIGVTSVLAAINLKQHIDSIGGSVIVYGTPAEEGGPNGSAKAKYADDGLFNRADVALMAHPGHEHSLTQPTLAVDVFDVFFHGKSQHAANPSIDGQSALDAMIQFYNGISLLRQHTAPNDLIHGVILNGGDAANIIPEKTHARFYTRSRKRTTLNALTDRVKEIAKGAALATNTSVKFEFIQNGVNEFIRTPQLDALYKEAANTFGITIDDVEERYGSTDTGNVSHIIPTIHPHIKIGPSTLVGHTDEFREAAISQEGDQGLINGAKILSKVGYRLIQDADLLNRIKSEHEVALKGAHDESNE</sequence>
<dbReference type="Proteomes" id="UP000277108">
    <property type="component" value="Unassembled WGS sequence"/>
</dbReference>
<dbReference type="PIRSF" id="PIRSF037226">
    <property type="entry name" value="Amidohydrolase_ACY1L2_prd"/>
    <property type="match status" value="1"/>
</dbReference>
<dbReference type="Pfam" id="PF01546">
    <property type="entry name" value="Peptidase_M20"/>
    <property type="match status" value="1"/>
</dbReference>
<dbReference type="InterPro" id="IPR017439">
    <property type="entry name" value="Amidohydrolase"/>
</dbReference>
<dbReference type="GO" id="GO:0046657">
    <property type="term" value="P:folic acid catabolic process"/>
    <property type="evidence" value="ECO:0007669"/>
    <property type="project" value="TreeGrafter"/>
</dbReference>
<dbReference type="GO" id="GO:0071713">
    <property type="term" value="F:para-aminobenzoyl-glutamate hydrolase activity"/>
    <property type="evidence" value="ECO:0007669"/>
    <property type="project" value="TreeGrafter"/>
</dbReference>
<proteinExistence type="inferred from homology"/>
<dbReference type="FunFam" id="3.30.70.360:FF:000004">
    <property type="entry name" value="Peptidase M20 domain-containing protein 2"/>
    <property type="match status" value="1"/>
</dbReference>
<dbReference type="OrthoDB" id="9781032at2"/>
<dbReference type="GO" id="GO:0005737">
    <property type="term" value="C:cytoplasm"/>
    <property type="evidence" value="ECO:0007669"/>
    <property type="project" value="TreeGrafter"/>
</dbReference>
<dbReference type="InterPro" id="IPR002933">
    <property type="entry name" value="Peptidase_M20"/>
</dbReference>
<dbReference type="PANTHER" id="PTHR30575">
    <property type="entry name" value="PEPTIDASE M20"/>
    <property type="match status" value="1"/>
</dbReference>
<dbReference type="InterPro" id="IPR052030">
    <property type="entry name" value="Peptidase_M20/M20A_hydrolases"/>
</dbReference>
<dbReference type="InterPro" id="IPR036264">
    <property type="entry name" value="Bact_exopeptidase_dim_dom"/>
</dbReference>